<feature type="transmembrane region" description="Helical" evidence="1">
    <location>
        <begin position="127"/>
        <end position="151"/>
    </location>
</feature>
<name>A0A502KRL6_9GAMM</name>
<protein>
    <submittedName>
        <fullName evidence="3">Cytochrome C assembly family protein</fullName>
    </submittedName>
</protein>
<proteinExistence type="predicted"/>
<dbReference type="PANTHER" id="PTHR38034">
    <property type="entry name" value="INNER MEMBRANE PROTEIN YPJD"/>
    <property type="match status" value="1"/>
</dbReference>
<keyword evidence="1" id="KW-0472">Membrane</keyword>
<evidence type="ECO:0000256" key="1">
    <source>
        <dbReference type="SAM" id="Phobius"/>
    </source>
</evidence>
<reference evidence="3 4" key="1">
    <citation type="submission" date="2019-01" db="EMBL/GenBank/DDBJ databases">
        <title>Litorilituus lipolytica sp. nov., isolated from intertidal sand of the Yellow Sea in China.</title>
        <authorList>
            <person name="Liu A."/>
        </authorList>
    </citation>
    <scope>NUCLEOTIDE SEQUENCE [LARGE SCALE GENOMIC DNA]</scope>
    <source>
        <strain evidence="3 4">RZ04</strain>
    </source>
</reference>
<feature type="transmembrane region" description="Helical" evidence="1">
    <location>
        <begin position="36"/>
        <end position="57"/>
    </location>
</feature>
<evidence type="ECO:0000259" key="2">
    <source>
        <dbReference type="Pfam" id="PF01578"/>
    </source>
</evidence>
<keyword evidence="1" id="KW-1133">Transmembrane helix</keyword>
<keyword evidence="1" id="KW-0812">Transmembrane</keyword>
<feature type="transmembrane region" description="Helical" evidence="1">
    <location>
        <begin position="215"/>
        <end position="233"/>
    </location>
</feature>
<sequence>MDLLVIGSSIAFVAYMLATVAIVARLFHPQGPNLKLVLSLATVAIVIHAVNDAQLFFSSYASDSINFNLPNVISLVSLLITLTVTLVALKQKVNLLLPVVYGFAGIWQLSIIFMPPVESIPLVVEKVILLSHIGMALIAYCILTIATLYAFQVTYINFKLKEKNLNAVVHLPPLMQVERQLFSILTVGTLFLFISEIIGFAFLDGFLSKENAHKTILSLMSFAIYGTILWGHFEKGWRGHKVMVLMVIASTLLTLAYFGSRFVKEFIL</sequence>
<organism evidence="3 4">
    <name type="scientific">Litorilituus lipolyticus</name>
    <dbReference type="NCBI Taxonomy" id="2491017"/>
    <lineage>
        <taxon>Bacteria</taxon>
        <taxon>Pseudomonadati</taxon>
        <taxon>Pseudomonadota</taxon>
        <taxon>Gammaproteobacteria</taxon>
        <taxon>Alteromonadales</taxon>
        <taxon>Colwelliaceae</taxon>
        <taxon>Litorilituus</taxon>
    </lineage>
</organism>
<keyword evidence="4" id="KW-1185">Reference proteome</keyword>
<dbReference type="InterPro" id="IPR052372">
    <property type="entry name" value="YpjD/HemX"/>
</dbReference>
<dbReference type="Pfam" id="PF01578">
    <property type="entry name" value="Cytochrom_C_asm"/>
    <property type="match status" value="1"/>
</dbReference>
<dbReference type="InterPro" id="IPR002541">
    <property type="entry name" value="Cyt_c_assembly"/>
</dbReference>
<dbReference type="Proteomes" id="UP000315303">
    <property type="component" value="Unassembled WGS sequence"/>
</dbReference>
<dbReference type="GO" id="GO:0005886">
    <property type="term" value="C:plasma membrane"/>
    <property type="evidence" value="ECO:0007669"/>
    <property type="project" value="TreeGrafter"/>
</dbReference>
<feature type="transmembrane region" description="Helical" evidence="1">
    <location>
        <begin position="181"/>
        <end position="203"/>
    </location>
</feature>
<dbReference type="OrthoDB" id="9780793at2"/>
<feature type="transmembrane region" description="Helical" evidence="1">
    <location>
        <begin position="96"/>
        <end position="115"/>
    </location>
</feature>
<dbReference type="AlphaFoldDB" id="A0A502KRL6"/>
<dbReference type="GO" id="GO:0017004">
    <property type="term" value="P:cytochrome complex assembly"/>
    <property type="evidence" value="ECO:0007669"/>
    <property type="project" value="InterPro"/>
</dbReference>
<evidence type="ECO:0000313" key="3">
    <source>
        <dbReference type="EMBL" id="TPH14232.1"/>
    </source>
</evidence>
<dbReference type="RefSeq" id="WP_140603913.1">
    <property type="nucleotide sequence ID" value="NZ_SAWY01000026.1"/>
</dbReference>
<feature type="transmembrane region" description="Helical" evidence="1">
    <location>
        <begin position="6"/>
        <end position="24"/>
    </location>
</feature>
<comment type="caution">
    <text evidence="3">The sequence shown here is derived from an EMBL/GenBank/DDBJ whole genome shotgun (WGS) entry which is preliminary data.</text>
</comment>
<feature type="domain" description="Cytochrome c assembly protein" evidence="2">
    <location>
        <begin position="61"/>
        <end position="267"/>
    </location>
</feature>
<feature type="transmembrane region" description="Helical" evidence="1">
    <location>
        <begin position="69"/>
        <end position="89"/>
    </location>
</feature>
<dbReference type="GO" id="GO:0020037">
    <property type="term" value="F:heme binding"/>
    <property type="evidence" value="ECO:0007669"/>
    <property type="project" value="InterPro"/>
</dbReference>
<dbReference type="PANTHER" id="PTHR38034:SF1">
    <property type="entry name" value="INNER MEMBRANE PROTEIN YPJD"/>
    <property type="match status" value="1"/>
</dbReference>
<dbReference type="EMBL" id="SAWY01000026">
    <property type="protein sequence ID" value="TPH14232.1"/>
    <property type="molecule type" value="Genomic_DNA"/>
</dbReference>
<accession>A0A502KRL6</accession>
<gene>
    <name evidence="3" type="ORF">EPA86_11950</name>
</gene>
<feature type="transmembrane region" description="Helical" evidence="1">
    <location>
        <begin position="242"/>
        <end position="260"/>
    </location>
</feature>
<evidence type="ECO:0000313" key="4">
    <source>
        <dbReference type="Proteomes" id="UP000315303"/>
    </source>
</evidence>